<comment type="caution">
    <text evidence="1">The sequence shown here is derived from an EMBL/GenBank/DDBJ whole genome shotgun (WGS) entry which is preliminary data.</text>
</comment>
<proteinExistence type="predicted"/>
<gene>
    <name evidence="1" type="ORF">HMPREF9430_01850</name>
</gene>
<dbReference type="HOGENOM" id="CLU_2002399_0_0_9"/>
<dbReference type="RefSeq" id="WP_006526652.1">
    <property type="nucleotide sequence ID" value="NZ_GL637669.1"/>
</dbReference>
<evidence type="ECO:0000313" key="2">
    <source>
        <dbReference type="Proteomes" id="UP000004097"/>
    </source>
</evidence>
<dbReference type="OrthoDB" id="9789193at2"/>
<keyword evidence="2" id="KW-1185">Reference proteome</keyword>
<evidence type="ECO:0000313" key="1">
    <source>
        <dbReference type="EMBL" id="EFW23723.1"/>
    </source>
</evidence>
<sequence length="124" mass="15011">MAKPYNHRRAENEYKKWKEKDERFMEKNGMPMDKILLMRDFDRMQFNSDRRFFEKVDYDSEQKLSKAIQPDLPKLNDPQTVGDFLNSITSIAFAELLEEFGFEMQMIIFLMYRRYSAKEVSKIT</sequence>
<reference evidence="1 2" key="1">
    <citation type="submission" date="2010-08" db="EMBL/GenBank/DDBJ databases">
        <authorList>
            <person name="Weinstock G."/>
            <person name="Sodergren E."/>
            <person name="Clifton S."/>
            <person name="Fulton L."/>
            <person name="Fulton B."/>
            <person name="Courtney L."/>
            <person name="Fronick C."/>
            <person name="Harrison M."/>
            <person name="Strong C."/>
            <person name="Farmer C."/>
            <person name="Delahaunty K."/>
            <person name="Markovic C."/>
            <person name="Hall O."/>
            <person name="Minx P."/>
            <person name="Tomlinson C."/>
            <person name="Mitreva M."/>
            <person name="Hou S."/>
            <person name="Chen J."/>
            <person name="Wollam A."/>
            <person name="Pepin K.H."/>
            <person name="Johnson M."/>
            <person name="Bhonagiri V."/>
            <person name="Zhang X."/>
            <person name="Suruliraj S."/>
            <person name="Warren W."/>
            <person name="Chinwalla A."/>
            <person name="Mardis E.R."/>
            <person name="Wilson R.K."/>
        </authorList>
    </citation>
    <scope>NUCLEOTIDE SEQUENCE [LARGE SCALE GENOMIC DNA]</scope>
    <source>
        <strain evidence="1 2">F0204</strain>
    </source>
</reference>
<dbReference type="STRING" id="706433.HMPREF9430_01850"/>
<name>E7MQL4_9FIRM</name>
<dbReference type="EMBL" id="AECQ01000036">
    <property type="protein sequence ID" value="EFW23723.1"/>
    <property type="molecule type" value="Genomic_DNA"/>
</dbReference>
<dbReference type="Proteomes" id="UP000004097">
    <property type="component" value="Unassembled WGS sequence"/>
</dbReference>
<organism evidence="1 2">
    <name type="scientific">Solobacterium moorei F0204</name>
    <dbReference type="NCBI Taxonomy" id="706433"/>
    <lineage>
        <taxon>Bacteria</taxon>
        <taxon>Bacillati</taxon>
        <taxon>Bacillota</taxon>
        <taxon>Erysipelotrichia</taxon>
        <taxon>Erysipelotrichales</taxon>
        <taxon>Erysipelotrichaceae</taxon>
        <taxon>Solobacterium</taxon>
    </lineage>
</organism>
<protein>
    <submittedName>
        <fullName evidence="1">Uncharacterized protein</fullName>
    </submittedName>
</protein>
<dbReference type="AlphaFoldDB" id="E7MQL4"/>
<accession>E7MQL4</accession>
<dbReference type="eggNOG" id="COG1595">
    <property type="taxonomic scope" value="Bacteria"/>
</dbReference>